<evidence type="ECO:0000313" key="4">
    <source>
        <dbReference type="Proteomes" id="UP000253908"/>
    </source>
</evidence>
<dbReference type="InterPro" id="IPR027267">
    <property type="entry name" value="AH/BAR_dom_sf"/>
</dbReference>
<keyword evidence="2" id="KW-0472">Membrane</keyword>
<feature type="transmembrane region" description="Helical" evidence="2">
    <location>
        <begin position="12"/>
        <end position="30"/>
    </location>
</feature>
<proteinExistence type="predicted"/>
<dbReference type="KEGG" id="ocn:CUC15_10215"/>
<dbReference type="SUPFAM" id="SSF103657">
    <property type="entry name" value="BAR/IMD domain-like"/>
    <property type="match status" value="1"/>
</dbReference>
<dbReference type="Gene3D" id="1.20.120.20">
    <property type="entry name" value="Apolipoprotein"/>
    <property type="match status" value="1"/>
</dbReference>
<dbReference type="Proteomes" id="UP000253908">
    <property type="component" value="Chromosome"/>
</dbReference>
<keyword evidence="2" id="KW-1133">Transmembrane helix</keyword>
<evidence type="ECO:0000256" key="2">
    <source>
        <dbReference type="SAM" id="Phobius"/>
    </source>
</evidence>
<dbReference type="AlphaFoldDB" id="A0A345PGZ7"/>
<keyword evidence="2" id="KW-0812">Transmembrane</keyword>
<organism evidence="3 4">
    <name type="scientific">Oceanobacillus zhaokaii</name>
    <dbReference type="NCBI Taxonomy" id="2052660"/>
    <lineage>
        <taxon>Bacteria</taxon>
        <taxon>Bacillati</taxon>
        <taxon>Bacillota</taxon>
        <taxon>Bacilli</taxon>
        <taxon>Bacillales</taxon>
        <taxon>Bacillaceae</taxon>
        <taxon>Oceanobacillus</taxon>
    </lineage>
</organism>
<evidence type="ECO:0000256" key="1">
    <source>
        <dbReference type="SAM" id="MobiDB-lite"/>
    </source>
</evidence>
<reference evidence="4" key="1">
    <citation type="submission" date="2017-11" db="EMBL/GenBank/DDBJ databases">
        <authorList>
            <person name="Zhu W."/>
        </authorList>
    </citation>
    <scope>NUCLEOTIDE SEQUENCE [LARGE SCALE GENOMIC DNA]</scope>
    <source>
        <strain evidence="4">160</strain>
    </source>
</reference>
<feature type="region of interest" description="Disordered" evidence="1">
    <location>
        <begin position="138"/>
        <end position="168"/>
    </location>
</feature>
<dbReference type="OrthoDB" id="2970788at2"/>
<keyword evidence="4" id="KW-1185">Reference proteome</keyword>
<sequence length="168" mass="18250">MGMTIEKQKKAKTGLIVAGIIAGASSLVLLNRNAREKVKDTSKNMKDSVNKYATTIKEDPNGTKNAIITRVQNATEISKEAINKIQAILDTQVKDIKDTTKNVVEESKEVMSSVKDAQGELVDVKDRAVEAKDQLLSAKDDVKSKVESNSKATPKPTSDHTITKTPVN</sequence>
<name>A0A345PGZ7_9BACI</name>
<accession>A0A345PGZ7</accession>
<dbReference type="RefSeq" id="WP_114916566.1">
    <property type="nucleotide sequence ID" value="NZ_CP024848.1"/>
</dbReference>
<gene>
    <name evidence="3" type="ORF">CUC15_10215</name>
</gene>
<protein>
    <recommendedName>
        <fullName evidence="5">YtxH domain-containing protein</fullName>
    </recommendedName>
</protein>
<dbReference type="EMBL" id="CP024848">
    <property type="protein sequence ID" value="AXI09277.1"/>
    <property type="molecule type" value="Genomic_DNA"/>
</dbReference>
<evidence type="ECO:0008006" key="5">
    <source>
        <dbReference type="Google" id="ProtNLM"/>
    </source>
</evidence>
<evidence type="ECO:0000313" key="3">
    <source>
        <dbReference type="EMBL" id="AXI09277.1"/>
    </source>
</evidence>
<feature type="compositionally biased region" description="Basic and acidic residues" evidence="1">
    <location>
        <begin position="138"/>
        <end position="148"/>
    </location>
</feature>